<dbReference type="Proteomes" id="UP001595836">
    <property type="component" value="Unassembled WGS sequence"/>
</dbReference>
<feature type="transmembrane region" description="Helical" evidence="8">
    <location>
        <begin position="207"/>
        <end position="225"/>
    </location>
</feature>
<feature type="transmembrane region" description="Helical" evidence="8">
    <location>
        <begin position="384"/>
        <end position="406"/>
    </location>
</feature>
<comment type="similarity">
    <text evidence="7">Belongs to the glycosyltransferase 87 family.</text>
</comment>
<feature type="transmembrane region" description="Helical" evidence="8">
    <location>
        <begin position="297"/>
        <end position="315"/>
    </location>
</feature>
<feature type="transmembrane region" description="Helical" evidence="8">
    <location>
        <begin position="321"/>
        <end position="339"/>
    </location>
</feature>
<evidence type="ECO:0000256" key="7">
    <source>
        <dbReference type="ARBA" id="ARBA00024033"/>
    </source>
</evidence>
<dbReference type="InterPro" id="IPR018584">
    <property type="entry name" value="GT87"/>
</dbReference>
<evidence type="ECO:0000256" key="4">
    <source>
        <dbReference type="ARBA" id="ARBA00022692"/>
    </source>
</evidence>
<evidence type="ECO:0000256" key="2">
    <source>
        <dbReference type="ARBA" id="ARBA00022475"/>
    </source>
</evidence>
<comment type="subcellular location">
    <subcellularLocation>
        <location evidence="1">Cell membrane</location>
        <topology evidence="1">Multi-pass membrane protein</topology>
    </subcellularLocation>
</comment>
<organism evidence="9 10">
    <name type="scientific">Dietzia aurantiaca</name>
    <dbReference type="NCBI Taxonomy" id="983873"/>
    <lineage>
        <taxon>Bacteria</taxon>
        <taxon>Bacillati</taxon>
        <taxon>Actinomycetota</taxon>
        <taxon>Actinomycetes</taxon>
        <taxon>Mycobacteriales</taxon>
        <taxon>Dietziaceae</taxon>
        <taxon>Dietzia</taxon>
    </lineage>
</organism>
<evidence type="ECO:0000313" key="10">
    <source>
        <dbReference type="Proteomes" id="UP001595836"/>
    </source>
</evidence>
<protein>
    <submittedName>
        <fullName evidence="9">Glycosyltransferase 87 family protein</fullName>
    </submittedName>
</protein>
<feature type="transmembrane region" description="Helical" evidence="8">
    <location>
        <begin position="351"/>
        <end position="372"/>
    </location>
</feature>
<keyword evidence="6 8" id="KW-0472">Membrane</keyword>
<dbReference type="RefSeq" id="WP_344995560.1">
    <property type="nucleotide sequence ID" value="NZ_BAABCD010000052.1"/>
</dbReference>
<evidence type="ECO:0000256" key="6">
    <source>
        <dbReference type="ARBA" id="ARBA00023136"/>
    </source>
</evidence>
<keyword evidence="3" id="KW-0808">Transferase</keyword>
<name>A0ABV9PT42_9ACTN</name>
<keyword evidence="10" id="KW-1185">Reference proteome</keyword>
<feature type="transmembrane region" description="Helical" evidence="8">
    <location>
        <begin position="175"/>
        <end position="200"/>
    </location>
</feature>
<dbReference type="EMBL" id="JBHSHP010000020">
    <property type="protein sequence ID" value="MFC4754663.1"/>
    <property type="molecule type" value="Genomic_DNA"/>
</dbReference>
<feature type="transmembrane region" description="Helical" evidence="8">
    <location>
        <begin position="270"/>
        <end position="290"/>
    </location>
</feature>
<sequence>MIGNAVDRYLSSTVARAIVVVVALLGTFVHTIGIPGLQKLPPYRIDLDVYRVGGQVFRDGGDLYGELPQLAEGAHLPFTYPPLSAQIFSLLTLVPLPVASVLITLATLIVLALVVQLVLTRTCDRPVEQLWWITVAVMAVAMWFGPVRETIGFGQINVFLMALVLVDVIRGRGRWWSGTLVGLAMAIKLTPAVFLLYFFLRRDWRGLATAIVSALAFTGIGHLLAPDDSVRYWTFAIRDPGRIGGLAFTSNQSVNGFVHRIGLEDTAASVVWFGVSCVIGLGIAWVAWRLLRAGQEVAAAIAVGTVALFCSPVSWGHHWVWAVPAVVLALVWADRAARGSAGDGGDRNGEWIWLALGISGLLIFLSTPQWWFPNHADAELGWGPIAHLIGNSYLVWGLILLVVMGVRAFRLGRPDLGGDPARSALLDHAVAR</sequence>
<evidence type="ECO:0000256" key="8">
    <source>
        <dbReference type="SAM" id="Phobius"/>
    </source>
</evidence>
<gene>
    <name evidence="9" type="ORF">ACFO7U_07705</name>
</gene>
<comment type="caution">
    <text evidence="9">The sequence shown here is derived from an EMBL/GenBank/DDBJ whole genome shotgun (WGS) entry which is preliminary data.</text>
</comment>
<feature type="transmembrane region" description="Helical" evidence="8">
    <location>
        <begin position="129"/>
        <end position="145"/>
    </location>
</feature>
<reference evidence="10" key="1">
    <citation type="journal article" date="2019" name="Int. J. Syst. Evol. Microbiol.">
        <title>The Global Catalogue of Microorganisms (GCM) 10K type strain sequencing project: providing services to taxonomists for standard genome sequencing and annotation.</title>
        <authorList>
            <consortium name="The Broad Institute Genomics Platform"/>
            <consortium name="The Broad Institute Genome Sequencing Center for Infectious Disease"/>
            <person name="Wu L."/>
            <person name="Ma J."/>
        </authorList>
    </citation>
    <scope>NUCLEOTIDE SEQUENCE [LARGE SCALE GENOMIC DNA]</scope>
    <source>
        <strain evidence="10">JCM 11882</strain>
    </source>
</reference>
<keyword evidence="4 8" id="KW-0812">Transmembrane</keyword>
<evidence type="ECO:0000313" key="9">
    <source>
        <dbReference type="EMBL" id="MFC4754663.1"/>
    </source>
</evidence>
<keyword evidence="2" id="KW-1003">Cell membrane</keyword>
<proteinExistence type="inferred from homology"/>
<feature type="transmembrane region" description="Helical" evidence="8">
    <location>
        <begin position="14"/>
        <end position="34"/>
    </location>
</feature>
<evidence type="ECO:0000256" key="3">
    <source>
        <dbReference type="ARBA" id="ARBA00022679"/>
    </source>
</evidence>
<dbReference type="Pfam" id="PF09594">
    <property type="entry name" value="GT87"/>
    <property type="match status" value="1"/>
</dbReference>
<feature type="transmembrane region" description="Helical" evidence="8">
    <location>
        <begin position="90"/>
        <end position="117"/>
    </location>
</feature>
<accession>A0ABV9PT42</accession>
<evidence type="ECO:0000256" key="5">
    <source>
        <dbReference type="ARBA" id="ARBA00022989"/>
    </source>
</evidence>
<keyword evidence="5 8" id="KW-1133">Transmembrane helix</keyword>
<evidence type="ECO:0000256" key="1">
    <source>
        <dbReference type="ARBA" id="ARBA00004651"/>
    </source>
</evidence>